<dbReference type="Proteomes" id="UP000034076">
    <property type="component" value="Unassembled WGS sequence"/>
</dbReference>
<gene>
    <name evidence="3" type="ORF">CHK_2784</name>
</gene>
<dbReference type="PANTHER" id="PTHR31423:SF3">
    <property type="entry name" value="PROLYL-TRNA SYNTHETASE ASSOCIATED DOMAIN-CONTAINING PROTEIN 1-RELATED"/>
    <property type="match status" value="1"/>
</dbReference>
<comment type="similarity">
    <text evidence="1">Belongs to the PRORSD1 family.</text>
</comment>
<evidence type="ECO:0000313" key="3">
    <source>
        <dbReference type="EMBL" id="KKI49763.1"/>
    </source>
</evidence>
<dbReference type="STRING" id="270498.CHK_2784"/>
<proteinExistence type="inferred from homology"/>
<sequence>MSKKEEVCALLDEKGVAYKIVEHEAAFTIEDMERLGVCSHGNVCKNLFLRDGKGKRHFLVCIHKDKTADLKKLGEKIGARLSFASEERLARYLNLTKGSVTPLGVLYDKSAAVEVIFDSDFKNEKNIGVHPCENTATLFLDFSDLESLVREHGNSVAYLSL</sequence>
<dbReference type="GO" id="GO:0002161">
    <property type="term" value="F:aminoacyl-tRNA deacylase activity"/>
    <property type="evidence" value="ECO:0007669"/>
    <property type="project" value="InterPro"/>
</dbReference>
<name>A0A0M2NBY5_9FIRM</name>
<evidence type="ECO:0000313" key="4">
    <source>
        <dbReference type="Proteomes" id="UP000034076"/>
    </source>
</evidence>
<dbReference type="RefSeq" id="WP_046444576.1">
    <property type="nucleotide sequence ID" value="NZ_JAXDTA010000240.1"/>
</dbReference>
<dbReference type="Pfam" id="PF04073">
    <property type="entry name" value="tRNA_edit"/>
    <property type="match status" value="1"/>
</dbReference>
<accession>A0A0M2NBY5</accession>
<comment type="caution">
    <text evidence="3">The sequence shown here is derived from an EMBL/GenBank/DDBJ whole genome shotgun (WGS) entry which is preliminary data.</text>
</comment>
<feature type="domain" description="YbaK/aminoacyl-tRNA synthetase-associated" evidence="2">
    <location>
        <begin position="23"/>
        <end position="146"/>
    </location>
</feature>
<reference evidence="3 4" key="1">
    <citation type="submission" date="2015-04" db="EMBL/GenBank/DDBJ databases">
        <title>Draft genome sequence of bacteremic isolate Catabacter hongkongensis type strain HKU16T.</title>
        <authorList>
            <person name="Lau S.K."/>
            <person name="Teng J.L."/>
            <person name="Huang Y."/>
            <person name="Curreem S.O."/>
            <person name="Tsui S.K."/>
            <person name="Woo P.C."/>
        </authorList>
    </citation>
    <scope>NUCLEOTIDE SEQUENCE [LARGE SCALE GENOMIC DNA]</scope>
    <source>
        <strain evidence="3 4">HKU16</strain>
    </source>
</reference>
<evidence type="ECO:0000259" key="2">
    <source>
        <dbReference type="Pfam" id="PF04073"/>
    </source>
</evidence>
<dbReference type="CDD" id="cd04335">
    <property type="entry name" value="PrdX_deacylase"/>
    <property type="match status" value="1"/>
</dbReference>
<organism evidence="3 4">
    <name type="scientific">Christensenella hongkongensis</name>
    <dbReference type="NCBI Taxonomy" id="270498"/>
    <lineage>
        <taxon>Bacteria</taxon>
        <taxon>Bacillati</taxon>
        <taxon>Bacillota</taxon>
        <taxon>Clostridia</taxon>
        <taxon>Christensenellales</taxon>
        <taxon>Christensenellaceae</taxon>
        <taxon>Christensenella</taxon>
    </lineage>
</organism>
<dbReference type="EMBL" id="LAYJ01000123">
    <property type="protein sequence ID" value="KKI49763.1"/>
    <property type="molecule type" value="Genomic_DNA"/>
</dbReference>
<evidence type="ECO:0000256" key="1">
    <source>
        <dbReference type="ARBA" id="ARBA00010201"/>
    </source>
</evidence>
<dbReference type="InterPro" id="IPR036754">
    <property type="entry name" value="YbaK/aa-tRNA-synt-asso_dom_sf"/>
</dbReference>
<dbReference type="InterPro" id="IPR007214">
    <property type="entry name" value="YbaK/aa-tRNA-synth-assoc-dom"/>
</dbReference>
<dbReference type="PANTHER" id="PTHR31423">
    <property type="entry name" value="YBAK DOMAIN-CONTAINING PROTEIN"/>
    <property type="match status" value="1"/>
</dbReference>
<dbReference type="SUPFAM" id="SSF55826">
    <property type="entry name" value="YbaK/ProRS associated domain"/>
    <property type="match status" value="1"/>
</dbReference>
<keyword evidence="4" id="KW-1185">Reference proteome</keyword>
<dbReference type="AlphaFoldDB" id="A0A0M2NBY5"/>
<dbReference type="Gene3D" id="3.90.960.10">
    <property type="entry name" value="YbaK/aminoacyl-tRNA synthetase-associated domain"/>
    <property type="match status" value="1"/>
</dbReference>
<dbReference type="OrthoDB" id="9798587at2"/>
<dbReference type="InterPro" id="IPR040285">
    <property type="entry name" value="ProX/PRXD1"/>
</dbReference>
<protein>
    <submittedName>
        <fullName evidence="3">Aminoacyl-tRNA editing enzyme YbaK, ProX</fullName>
    </submittedName>
</protein>